<feature type="transmembrane region" description="Helical" evidence="4">
    <location>
        <begin position="147"/>
        <end position="168"/>
    </location>
</feature>
<accession>A0AB40BJL8</accession>
<dbReference type="PANTHER" id="PTHR33021:SF408">
    <property type="entry name" value="PHYTOCYANIN DOMAIN-CONTAINING PROTEIN"/>
    <property type="match status" value="1"/>
</dbReference>
<keyword evidence="4" id="KW-0812">Transmembrane</keyword>
<keyword evidence="4" id="KW-1133">Transmembrane helix</keyword>
<keyword evidence="3" id="KW-0325">Glycoprotein</keyword>
<dbReference type="AlphaFoldDB" id="A0AB40BJL8"/>
<dbReference type="CDD" id="cd04216">
    <property type="entry name" value="Phytocyanin"/>
    <property type="match status" value="1"/>
</dbReference>
<dbReference type="Pfam" id="PF02298">
    <property type="entry name" value="Cu_bind_like"/>
    <property type="match status" value="1"/>
</dbReference>
<protein>
    <submittedName>
        <fullName evidence="7">Mavicyanin-like</fullName>
    </submittedName>
</protein>
<dbReference type="InterPro" id="IPR039391">
    <property type="entry name" value="Phytocyanin-like"/>
</dbReference>
<organism evidence="6 7">
    <name type="scientific">Dioscorea cayennensis subsp. rotundata</name>
    <name type="common">White Guinea yam</name>
    <name type="synonym">Dioscorea rotundata</name>
    <dbReference type="NCBI Taxonomy" id="55577"/>
    <lineage>
        <taxon>Eukaryota</taxon>
        <taxon>Viridiplantae</taxon>
        <taxon>Streptophyta</taxon>
        <taxon>Embryophyta</taxon>
        <taxon>Tracheophyta</taxon>
        <taxon>Spermatophyta</taxon>
        <taxon>Magnoliopsida</taxon>
        <taxon>Liliopsida</taxon>
        <taxon>Dioscoreales</taxon>
        <taxon>Dioscoreaceae</taxon>
        <taxon>Dioscorea</taxon>
    </lineage>
</organism>
<dbReference type="PROSITE" id="PS00196">
    <property type="entry name" value="COPPER_BLUE"/>
    <property type="match status" value="1"/>
</dbReference>
<reference evidence="7" key="1">
    <citation type="submission" date="2025-08" db="UniProtKB">
        <authorList>
            <consortium name="RefSeq"/>
        </authorList>
    </citation>
    <scope>IDENTIFICATION</scope>
</reference>
<dbReference type="GO" id="GO:0005886">
    <property type="term" value="C:plasma membrane"/>
    <property type="evidence" value="ECO:0007669"/>
    <property type="project" value="TreeGrafter"/>
</dbReference>
<evidence type="ECO:0000313" key="7">
    <source>
        <dbReference type="RefSeq" id="XP_039127600.1"/>
    </source>
</evidence>
<proteinExistence type="predicted"/>
<dbReference type="InterPro" id="IPR008972">
    <property type="entry name" value="Cupredoxin"/>
</dbReference>
<dbReference type="GeneID" id="120263700"/>
<dbReference type="GO" id="GO:0009055">
    <property type="term" value="F:electron transfer activity"/>
    <property type="evidence" value="ECO:0007669"/>
    <property type="project" value="InterPro"/>
</dbReference>
<keyword evidence="4" id="KW-0472">Membrane</keyword>
<evidence type="ECO:0000259" key="5">
    <source>
        <dbReference type="PROSITE" id="PS51485"/>
    </source>
</evidence>
<evidence type="ECO:0000256" key="1">
    <source>
        <dbReference type="ARBA" id="ARBA00022723"/>
    </source>
</evidence>
<evidence type="ECO:0000256" key="4">
    <source>
        <dbReference type="SAM" id="Phobius"/>
    </source>
</evidence>
<dbReference type="InterPro" id="IPR003245">
    <property type="entry name" value="Phytocyanin_dom"/>
</dbReference>
<evidence type="ECO:0000256" key="2">
    <source>
        <dbReference type="ARBA" id="ARBA00023008"/>
    </source>
</evidence>
<dbReference type="PROSITE" id="PS51485">
    <property type="entry name" value="PHYTOCYANIN"/>
    <property type="match status" value="1"/>
</dbReference>
<feature type="domain" description="Phytocyanin" evidence="5">
    <location>
        <begin position="22"/>
        <end position="121"/>
    </location>
</feature>
<sequence>MLSSCFPWPLPPLPCSMELLPKRYTVGDDKGWRLEVNYTDWVHGKEFFVGDTLVFKYNAQYHNVINVTEAEYKACSPSQNETRLTTGNDVIKLVSTGNYWFLCGFPTHCTQGQKLTVLVQAQTQAPAPEAATTPPPEASMAKLPATLIGGSGITFSAVVFGIAAIGLFL</sequence>
<dbReference type="SUPFAM" id="SSF49503">
    <property type="entry name" value="Cupredoxins"/>
    <property type="match status" value="1"/>
</dbReference>
<dbReference type="RefSeq" id="XP_039127600.1">
    <property type="nucleotide sequence ID" value="XM_039271666.1"/>
</dbReference>
<name>A0AB40BJL8_DIOCR</name>
<keyword evidence="6" id="KW-1185">Reference proteome</keyword>
<dbReference type="InterPro" id="IPR028871">
    <property type="entry name" value="BlueCu_1_BS"/>
</dbReference>
<dbReference type="GO" id="GO:0046872">
    <property type="term" value="F:metal ion binding"/>
    <property type="evidence" value="ECO:0007669"/>
    <property type="project" value="UniProtKB-KW"/>
</dbReference>
<dbReference type="Proteomes" id="UP001515500">
    <property type="component" value="Chromosome 6"/>
</dbReference>
<keyword evidence="1" id="KW-0479">Metal-binding</keyword>
<keyword evidence="2" id="KW-0186">Copper</keyword>
<dbReference type="PANTHER" id="PTHR33021">
    <property type="entry name" value="BLUE COPPER PROTEIN"/>
    <property type="match status" value="1"/>
</dbReference>
<dbReference type="Gene3D" id="2.60.40.420">
    <property type="entry name" value="Cupredoxins - blue copper proteins"/>
    <property type="match status" value="1"/>
</dbReference>
<evidence type="ECO:0000256" key="3">
    <source>
        <dbReference type="ARBA" id="ARBA00023180"/>
    </source>
</evidence>
<gene>
    <name evidence="7" type="primary">LOC120263700</name>
</gene>
<dbReference type="FunFam" id="2.60.40.420:FF:000003">
    <property type="entry name" value="Blue copper"/>
    <property type="match status" value="1"/>
</dbReference>
<evidence type="ECO:0000313" key="6">
    <source>
        <dbReference type="Proteomes" id="UP001515500"/>
    </source>
</evidence>